<evidence type="ECO:0000313" key="1">
    <source>
        <dbReference type="EMBL" id="SAL86115.1"/>
    </source>
</evidence>
<sequence length="64" mass="6930">MVRPIFEPLESDVIPVTIVQKTMGAIIMRTSATNASLSGLSDAPVCGQKWPTVMPSPMPSRTWT</sequence>
<comment type="caution">
    <text evidence="1">The sequence shown here is derived from an EMBL/GenBank/DDBJ whole genome shotgun (WGS) entry which is preliminary data.</text>
</comment>
<dbReference type="EMBL" id="FCOL02000217">
    <property type="protein sequence ID" value="SAL86115.1"/>
    <property type="molecule type" value="Genomic_DNA"/>
</dbReference>
<keyword evidence="2" id="KW-1185">Reference proteome</keyword>
<proteinExistence type="predicted"/>
<dbReference type="Proteomes" id="UP000054925">
    <property type="component" value="Unassembled WGS sequence"/>
</dbReference>
<gene>
    <name evidence="1" type="ORF">AWB67_07116</name>
</gene>
<protein>
    <submittedName>
        <fullName evidence="1">Uncharacterized protein</fullName>
    </submittedName>
</protein>
<dbReference type="AlphaFoldDB" id="A0A158KYR2"/>
<name>A0A158KYR2_9BURK</name>
<reference evidence="1" key="1">
    <citation type="submission" date="2016-01" db="EMBL/GenBank/DDBJ databases">
        <authorList>
            <person name="Peeters C."/>
        </authorList>
    </citation>
    <scope>NUCLEOTIDE SEQUENCE [LARGE SCALE GENOMIC DNA]</scope>
    <source>
        <strain evidence="1">LMG 22937</strain>
    </source>
</reference>
<organism evidence="1 2">
    <name type="scientific">Caballeronia terrestris</name>
    <dbReference type="NCBI Taxonomy" id="1226301"/>
    <lineage>
        <taxon>Bacteria</taxon>
        <taxon>Pseudomonadati</taxon>
        <taxon>Pseudomonadota</taxon>
        <taxon>Betaproteobacteria</taxon>
        <taxon>Burkholderiales</taxon>
        <taxon>Burkholderiaceae</taxon>
        <taxon>Caballeronia</taxon>
    </lineage>
</organism>
<accession>A0A158KYR2</accession>
<evidence type="ECO:0000313" key="2">
    <source>
        <dbReference type="Proteomes" id="UP000054925"/>
    </source>
</evidence>